<evidence type="ECO:0000313" key="3">
    <source>
        <dbReference type="Proteomes" id="UP000221168"/>
    </source>
</evidence>
<reference evidence="2 3" key="1">
    <citation type="submission" date="2017-10" db="EMBL/GenBank/DDBJ databases">
        <title>Sedimentibacterium mangrovi gen. nov., sp. nov., a novel member of family Phyllobacteriacea isolated from mangrove sediment.</title>
        <authorList>
            <person name="Liao H."/>
            <person name="Tian Y."/>
        </authorList>
    </citation>
    <scope>NUCLEOTIDE SEQUENCE [LARGE SCALE GENOMIC DNA]</scope>
    <source>
        <strain evidence="2 3">X9-2-2</strain>
    </source>
</reference>
<accession>A0A2G1QPJ4</accession>
<evidence type="ECO:0000313" key="2">
    <source>
        <dbReference type="EMBL" id="PHP67399.1"/>
    </source>
</evidence>
<evidence type="ECO:0000256" key="1">
    <source>
        <dbReference type="SAM" id="SignalP"/>
    </source>
</evidence>
<dbReference type="OrthoDB" id="9154515at2"/>
<dbReference type="RefSeq" id="WP_099306226.1">
    <property type="nucleotide sequence ID" value="NZ_PDVP01000004.1"/>
</dbReference>
<keyword evidence="1" id="KW-0732">Signal</keyword>
<dbReference type="EMBL" id="PDVP01000004">
    <property type="protein sequence ID" value="PHP67399.1"/>
    <property type="molecule type" value="Genomic_DNA"/>
</dbReference>
<dbReference type="Proteomes" id="UP000221168">
    <property type="component" value="Unassembled WGS sequence"/>
</dbReference>
<sequence>MMKTICVFALRLLIAGTGPLMAMDASARDRLSDLLPDVLATANRHLQTVGSGLVERYEACPQDDRSEWGVEFVTGYDVKPAGDGTFAVLVDTAQCSGGNKHGQYFAMSGNSGTRLLLTDVIDDMRFIAENFYVGDGDITFQGHRWLENDPHCCPSQKGLLTYDLATGRTSFQVNND</sequence>
<organism evidence="2 3">
    <name type="scientific">Zhengella mangrovi</name>
    <dbReference type="NCBI Taxonomy" id="1982044"/>
    <lineage>
        <taxon>Bacteria</taxon>
        <taxon>Pseudomonadati</taxon>
        <taxon>Pseudomonadota</taxon>
        <taxon>Alphaproteobacteria</taxon>
        <taxon>Hyphomicrobiales</taxon>
        <taxon>Notoacmeibacteraceae</taxon>
        <taxon>Zhengella</taxon>
    </lineage>
</organism>
<feature type="chain" id="PRO_5013666206" evidence="1">
    <location>
        <begin position="23"/>
        <end position="176"/>
    </location>
</feature>
<gene>
    <name evidence="2" type="ORF">CSC94_10210</name>
</gene>
<comment type="caution">
    <text evidence="2">The sequence shown here is derived from an EMBL/GenBank/DDBJ whole genome shotgun (WGS) entry which is preliminary data.</text>
</comment>
<proteinExistence type="predicted"/>
<name>A0A2G1QPJ4_9HYPH</name>
<keyword evidence="3" id="KW-1185">Reference proteome</keyword>
<protein>
    <submittedName>
        <fullName evidence="2">Uncharacterized protein</fullName>
    </submittedName>
</protein>
<feature type="signal peptide" evidence="1">
    <location>
        <begin position="1"/>
        <end position="22"/>
    </location>
</feature>
<dbReference type="AlphaFoldDB" id="A0A2G1QPJ4"/>